<comment type="similarity">
    <text evidence="1">Belongs to the ATP-dependent AMP-binding enzyme family.</text>
</comment>
<evidence type="ECO:0000259" key="4">
    <source>
        <dbReference type="Pfam" id="PF13193"/>
    </source>
</evidence>
<gene>
    <name evidence="5" type="ORF">V5O48_010437</name>
</gene>
<evidence type="ECO:0000313" key="5">
    <source>
        <dbReference type="EMBL" id="KAL0571521.1"/>
    </source>
</evidence>
<reference evidence="5 6" key="1">
    <citation type="submission" date="2024-02" db="EMBL/GenBank/DDBJ databases">
        <title>A draft genome for the cacao thread blight pathogen Marasmius crinis-equi.</title>
        <authorList>
            <person name="Cohen S.P."/>
            <person name="Baruah I.K."/>
            <person name="Amoako-Attah I."/>
            <person name="Bukari Y."/>
            <person name="Meinhardt L.W."/>
            <person name="Bailey B.A."/>
        </authorList>
    </citation>
    <scope>NUCLEOTIDE SEQUENCE [LARGE SCALE GENOMIC DNA]</scope>
    <source>
        <strain evidence="5 6">GH-76</strain>
    </source>
</reference>
<dbReference type="Pfam" id="PF13193">
    <property type="entry name" value="AMP-binding_C"/>
    <property type="match status" value="1"/>
</dbReference>
<dbReference type="Gene3D" id="3.40.50.980">
    <property type="match status" value="2"/>
</dbReference>
<dbReference type="InterPro" id="IPR000873">
    <property type="entry name" value="AMP-dep_synth/lig_dom"/>
</dbReference>
<dbReference type="PROSITE" id="PS00455">
    <property type="entry name" value="AMP_BINDING"/>
    <property type="match status" value="1"/>
</dbReference>
<dbReference type="PANTHER" id="PTHR24096:SF149">
    <property type="entry name" value="AMP-BINDING DOMAIN-CONTAINING PROTEIN-RELATED"/>
    <property type="match status" value="1"/>
</dbReference>
<evidence type="ECO:0000256" key="1">
    <source>
        <dbReference type="ARBA" id="ARBA00006432"/>
    </source>
</evidence>
<evidence type="ECO:0000256" key="2">
    <source>
        <dbReference type="ARBA" id="ARBA00022598"/>
    </source>
</evidence>
<evidence type="ECO:0000313" key="6">
    <source>
        <dbReference type="Proteomes" id="UP001465976"/>
    </source>
</evidence>
<organism evidence="5 6">
    <name type="scientific">Marasmius crinis-equi</name>
    <dbReference type="NCBI Taxonomy" id="585013"/>
    <lineage>
        <taxon>Eukaryota</taxon>
        <taxon>Fungi</taxon>
        <taxon>Dikarya</taxon>
        <taxon>Basidiomycota</taxon>
        <taxon>Agaricomycotina</taxon>
        <taxon>Agaricomycetes</taxon>
        <taxon>Agaricomycetidae</taxon>
        <taxon>Agaricales</taxon>
        <taxon>Marasmiineae</taxon>
        <taxon>Marasmiaceae</taxon>
        <taxon>Marasmius</taxon>
    </lineage>
</organism>
<dbReference type="Proteomes" id="UP001465976">
    <property type="component" value="Unassembled WGS sequence"/>
</dbReference>
<evidence type="ECO:0000259" key="3">
    <source>
        <dbReference type="Pfam" id="PF00501"/>
    </source>
</evidence>
<sequence>MYHKSPFPDPPPATDINVHNVFFHRPDQADWPDFTFHIDAATDKKQMYREFVARVKAAIAALGTPVGEGGLGVESREMIGIMSENSMDYPVVVHSLLALATPFALISAYSTRFELLHAFRLSKITRLFVQPKYLQAALSAAKEVGLPAKRIYILGGEAKGHRSLNGMIERVQKLNFPRLPPRPATKDTLAYLVFSSGTSGLPKAVMITHGNLLFSLYQASVLVQSALSVYTPPTPPTPEGIPISLGFLPFHHSYGLHAFCYRHLLAPSTVVILSKWNAEVALKVIPKHRITTLNLIPSVVHQLVNHPKFPKTDLSSVSSVGSGAAYLPPDLAARFAAFTKNAAFNEGYGLSECTIAALAQPYPGMLGGKLKRIPGCAGVLFPGMEARIVREDGSEADVDEPGELLLKGGNVCAGYWNNEKATNEAFVDGWLRTGDRFRADAEGNFYFADRAKDTLKISGAQVSPVEIEDVLLAQPDKLIIDVTVAGVHGHGRTSDERVPRAWIVLSDAGKAKGGPAVIAALEKWQQENLSKYKWCRGGFEVVKEIPKSPTGKVLRRILVDRYEQKFKKMKGKL</sequence>
<dbReference type="InterPro" id="IPR020845">
    <property type="entry name" value="AMP-binding_CS"/>
</dbReference>
<evidence type="ECO:0008006" key="7">
    <source>
        <dbReference type="Google" id="ProtNLM"/>
    </source>
</evidence>
<dbReference type="SUPFAM" id="SSF56801">
    <property type="entry name" value="Acetyl-CoA synthetase-like"/>
    <property type="match status" value="1"/>
</dbReference>
<proteinExistence type="inferred from homology"/>
<dbReference type="InterPro" id="IPR045851">
    <property type="entry name" value="AMP-bd_C_sf"/>
</dbReference>
<name>A0ABR3F8H6_9AGAR</name>
<keyword evidence="2" id="KW-0436">Ligase</keyword>
<accession>A0ABR3F8H6</accession>
<protein>
    <recommendedName>
        <fullName evidence="7">Acetyl-CoA synthetase-like protein</fullName>
    </recommendedName>
</protein>
<feature type="domain" description="AMP-dependent synthetase/ligase" evidence="3">
    <location>
        <begin position="29"/>
        <end position="416"/>
    </location>
</feature>
<dbReference type="Gene3D" id="2.30.38.10">
    <property type="entry name" value="Luciferase, Domain 3"/>
    <property type="match status" value="1"/>
</dbReference>
<dbReference type="PANTHER" id="PTHR24096">
    <property type="entry name" value="LONG-CHAIN-FATTY-ACID--COA LIGASE"/>
    <property type="match status" value="1"/>
</dbReference>
<dbReference type="InterPro" id="IPR025110">
    <property type="entry name" value="AMP-bd_C"/>
</dbReference>
<keyword evidence="6" id="KW-1185">Reference proteome</keyword>
<feature type="domain" description="AMP-binding enzyme C-terminal" evidence="4">
    <location>
        <begin position="466"/>
        <end position="552"/>
    </location>
</feature>
<dbReference type="Gene3D" id="3.30.300.30">
    <property type="match status" value="1"/>
</dbReference>
<comment type="caution">
    <text evidence="5">The sequence shown here is derived from an EMBL/GenBank/DDBJ whole genome shotgun (WGS) entry which is preliminary data.</text>
</comment>
<dbReference type="Pfam" id="PF00501">
    <property type="entry name" value="AMP-binding"/>
    <property type="match status" value="1"/>
</dbReference>
<dbReference type="EMBL" id="JBAHYK010000756">
    <property type="protein sequence ID" value="KAL0571521.1"/>
    <property type="molecule type" value="Genomic_DNA"/>
</dbReference>